<feature type="transmembrane region" description="Helical" evidence="1">
    <location>
        <begin position="12"/>
        <end position="31"/>
    </location>
</feature>
<evidence type="ECO:0000313" key="2">
    <source>
        <dbReference type="EMBL" id="JAH72835.1"/>
    </source>
</evidence>
<proteinExistence type="predicted"/>
<organism evidence="2">
    <name type="scientific">Anguilla anguilla</name>
    <name type="common">European freshwater eel</name>
    <name type="synonym">Muraena anguilla</name>
    <dbReference type="NCBI Taxonomy" id="7936"/>
    <lineage>
        <taxon>Eukaryota</taxon>
        <taxon>Metazoa</taxon>
        <taxon>Chordata</taxon>
        <taxon>Craniata</taxon>
        <taxon>Vertebrata</taxon>
        <taxon>Euteleostomi</taxon>
        <taxon>Actinopterygii</taxon>
        <taxon>Neopterygii</taxon>
        <taxon>Teleostei</taxon>
        <taxon>Anguilliformes</taxon>
        <taxon>Anguillidae</taxon>
        <taxon>Anguilla</taxon>
    </lineage>
</organism>
<evidence type="ECO:0000256" key="1">
    <source>
        <dbReference type="SAM" id="Phobius"/>
    </source>
</evidence>
<keyword evidence="1" id="KW-0812">Transmembrane</keyword>
<protein>
    <submittedName>
        <fullName evidence="2">Uncharacterized protein</fullName>
    </submittedName>
</protein>
<keyword evidence="1" id="KW-1133">Transmembrane helix</keyword>
<name>A0A0E9V5X4_ANGAN</name>
<sequence>MLYSKMDNILPFVSIAFFPSYHAFLLVKLTCRMWPRAFVTAK</sequence>
<accession>A0A0E9V5X4</accession>
<reference evidence="2" key="2">
    <citation type="journal article" date="2015" name="Fish Shellfish Immunol.">
        <title>Early steps in the European eel (Anguilla anguilla)-Vibrio vulnificus interaction in the gills: Role of the RtxA13 toxin.</title>
        <authorList>
            <person name="Callol A."/>
            <person name="Pajuelo D."/>
            <person name="Ebbesson L."/>
            <person name="Teles M."/>
            <person name="MacKenzie S."/>
            <person name="Amaro C."/>
        </authorList>
    </citation>
    <scope>NUCLEOTIDE SEQUENCE</scope>
</reference>
<dbReference type="EMBL" id="GBXM01035742">
    <property type="protein sequence ID" value="JAH72835.1"/>
    <property type="molecule type" value="Transcribed_RNA"/>
</dbReference>
<reference evidence="2" key="1">
    <citation type="submission" date="2014-11" db="EMBL/GenBank/DDBJ databases">
        <authorList>
            <person name="Amaro Gonzalez C."/>
        </authorList>
    </citation>
    <scope>NUCLEOTIDE SEQUENCE</scope>
</reference>
<dbReference type="AlphaFoldDB" id="A0A0E9V5X4"/>
<keyword evidence="1" id="KW-0472">Membrane</keyword>